<dbReference type="SUPFAM" id="SSF55154">
    <property type="entry name" value="CYTH-like phosphatases"/>
    <property type="match status" value="1"/>
</dbReference>
<dbReference type="Proteomes" id="UP001265700">
    <property type="component" value="Unassembled WGS sequence"/>
</dbReference>
<dbReference type="Gene3D" id="2.40.320.10">
    <property type="entry name" value="Hypothetical Protein Pfu-838710-001"/>
    <property type="match status" value="1"/>
</dbReference>
<dbReference type="Gene3D" id="1.40.20.10">
    <property type="entry name" value="CHAD domain"/>
    <property type="match status" value="1"/>
</dbReference>
<dbReference type="RefSeq" id="WP_310319523.1">
    <property type="nucleotide sequence ID" value="NZ_JAVDWU010000008.1"/>
</dbReference>
<dbReference type="InterPro" id="IPR038186">
    <property type="entry name" value="CHAD_dom_sf"/>
</dbReference>
<dbReference type="InterPro" id="IPR023577">
    <property type="entry name" value="CYTH_domain"/>
</dbReference>
<dbReference type="CDD" id="cd07756">
    <property type="entry name" value="CYTH-like_Pase_CHAD"/>
    <property type="match status" value="1"/>
</dbReference>
<dbReference type="SMART" id="SM01118">
    <property type="entry name" value="CYTH"/>
    <property type="match status" value="1"/>
</dbReference>
<dbReference type="PANTHER" id="PTHR39569:SF1">
    <property type="entry name" value="INORGANIC TRIPHOSPHATASE"/>
    <property type="match status" value="1"/>
</dbReference>
<dbReference type="EMBL" id="JAVDWU010000008">
    <property type="protein sequence ID" value="MDR7151687.1"/>
    <property type="molecule type" value="Genomic_DNA"/>
</dbReference>
<dbReference type="InterPro" id="IPR007899">
    <property type="entry name" value="CHAD_dom"/>
</dbReference>
<organism evidence="3 4">
    <name type="scientific">Hydrogenophaga palleronii</name>
    <dbReference type="NCBI Taxonomy" id="65655"/>
    <lineage>
        <taxon>Bacteria</taxon>
        <taxon>Pseudomonadati</taxon>
        <taxon>Pseudomonadota</taxon>
        <taxon>Betaproteobacteria</taxon>
        <taxon>Burkholderiales</taxon>
        <taxon>Comamonadaceae</taxon>
        <taxon>Hydrogenophaga</taxon>
    </lineage>
</organism>
<dbReference type="Pfam" id="PF01928">
    <property type="entry name" value="CYTH"/>
    <property type="match status" value="1"/>
</dbReference>
<dbReference type="PANTHER" id="PTHR39569">
    <property type="entry name" value="INORGANIC TRIPHOSPHATASE"/>
    <property type="match status" value="1"/>
</dbReference>
<protein>
    <submittedName>
        <fullName evidence="3">Inorganic triphosphatase YgiF</fullName>
    </submittedName>
</protein>
<reference evidence="3 4" key="1">
    <citation type="submission" date="2023-07" db="EMBL/GenBank/DDBJ databases">
        <title>Sorghum-associated microbial communities from plants grown in Nebraska, USA.</title>
        <authorList>
            <person name="Schachtman D."/>
        </authorList>
    </citation>
    <scope>NUCLEOTIDE SEQUENCE [LARGE SCALE GENOMIC DNA]</scope>
    <source>
        <strain evidence="3 4">4249</strain>
    </source>
</reference>
<feature type="domain" description="CYTH" evidence="1">
    <location>
        <begin position="2"/>
        <end position="212"/>
    </location>
</feature>
<dbReference type="InterPro" id="IPR039013">
    <property type="entry name" value="YgiF"/>
</dbReference>
<dbReference type="InterPro" id="IPR033469">
    <property type="entry name" value="CYTH-like_dom_sf"/>
</dbReference>
<evidence type="ECO:0000259" key="2">
    <source>
        <dbReference type="PROSITE" id="PS51708"/>
    </source>
</evidence>
<gene>
    <name evidence="3" type="ORF">J2W49_003663</name>
</gene>
<comment type="caution">
    <text evidence="3">The sequence shown here is derived from an EMBL/GenBank/DDBJ whole genome shotgun (WGS) entry which is preliminary data.</text>
</comment>
<keyword evidence="4" id="KW-1185">Reference proteome</keyword>
<proteinExistence type="predicted"/>
<feature type="domain" description="CHAD" evidence="2">
    <location>
        <begin position="227"/>
        <end position="505"/>
    </location>
</feature>
<dbReference type="PROSITE" id="PS51708">
    <property type="entry name" value="CHAD"/>
    <property type="match status" value="1"/>
</dbReference>
<name>A0ABU1WRM7_9BURK</name>
<dbReference type="SMART" id="SM00880">
    <property type="entry name" value="CHAD"/>
    <property type="match status" value="1"/>
</dbReference>
<accession>A0ABU1WRM7</accession>
<dbReference type="PROSITE" id="PS51707">
    <property type="entry name" value="CYTH"/>
    <property type="match status" value="1"/>
</dbReference>
<dbReference type="Pfam" id="PF05235">
    <property type="entry name" value="CHAD"/>
    <property type="match status" value="1"/>
</dbReference>
<evidence type="ECO:0000313" key="3">
    <source>
        <dbReference type="EMBL" id="MDR7151687.1"/>
    </source>
</evidence>
<evidence type="ECO:0000313" key="4">
    <source>
        <dbReference type="Proteomes" id="UP001265700"/>
    </source>
</evidence>
<evidence type="ECO:0000259" key="1">
    <source>
        <dbReference type="PROSITE" id="PS51707"/>
    </source>
</evidence>
<sequence>MSLEIELKLALRANDVPRLKAHPLLAAQKPRRERLLNTYFDTSTLALMSQRIAVRERQVGRRTLLTVKTAGSSVGGLSQRQEWEAPTRPGQFDFAALVDDEALASSLSALAWQLVPVFRTDFERHTWQLHLGEAHIEVALDQGRITTGDGQGPHQETLLELELELKSGPSDALLDLAHTLALGPGGDAASGIWLHPVDRSKAERGLALFLGQKIQPAPAQALTLRDDMSTVSAFRCAALSCISHLQTNVAGLLQTGADALPDPEFIHQSRIALRRLRTGLRLFAPFLPRRFTAHWQAQWRLTAHALGEARNWDVLATESLPALLGAAAGGAPGDGLMAWVEDQRRAANRLALAQLRHPTHTSNLLAFTRAVLALPTDDLPESSLAEWAGKHLMRRHQRLRREVRRALQAGPEGRHELRIELKKLRYAQSFLASLLRPKHVARSTATLAKVQDLLGHLNDLSTAQTLLADCPLPEAQTLRAQAQAQIQDGLKDLPQVERKLLKKPLSVEVINPAK</sequence>